<protein>
    <recommendedName>
        <fullName evidence="4">Transposase</fullName>
    </recommendedName>
</protein>
<keyword evidence="1" id="KW-0472">Membrane</keyword>
<sequence>MRCNIVARSSNVLVLSWEILVLSWEVLVLSWEILVLSWEILVLSWEILVLSWEILVLIWEVLVLIWEVLVLSLCAREYLRSHCNSPFSKRHQKPTRNPVFSKNRVSGQIYAIARGIDRDFTTHSHQPADTLLRSLLAPIS</sequence>
<evidence type="ECO:0000256" key="1">
    <source>
        <dbReference type="SAM" id="Phobius"/>
    </source>
</evidence>
<accession>A0AAV3XQZ7</accession>
<keyword evidence="1" id="KW-1133">Transmembrane helix</keyword>
<dbReference type="RefSeq" id="WP_226591895.1">
    <property type="nucleotide sequence ID" value="NZ_BLAY01000209.1"/>
</dbReference>
<evidence type="ECO:0000313" key="3">
    <source>
        <dbReference type="Proteomes" id="UP001050975"/>
    </source>
</evidence>
<proteinExistence type="predicted"/>
<evidence type="ECO:0008006" key="4">
    <source>
        <dbReference type="Google" id="ProtNLM"/>
    </source>
</evidence>
<feature type="transmembrane region" description="Helical" evidence="1">
    <location>
        <begin position="54"/>
        <end position="75"/>
    </location>
</feature>
<gene>
    <name evidence="2" type="ORF">MiSe_80810</name>
</gene>
<comment type="caution">
    <text evidence="2">The sequence shown here is derived from an EMBL/GenBank/DDBJ whole genome shotgun (WGS) entry which is preliminary data.</text>
</comment>
<dbReference type="AlphaFoldDB" id="A0AAV3XQZ7"/>
<dbReference type="Proteomes" id="UP001050975">
    <property type="component" value="Unassembled WGS sequence"/>
</dbReference>
<feature type="transmembrane region" description="Helical" evidence="1">
    <location>
        <begin position="12"/>
        <end position="34"/>
    </location>
</feature>
<keyword evidence="1" id="KW-0812">Transmembrane</keyword>
<evidence type="ECO:0000313" key="2">
    <source>
        <dbReference type="EMBL" id="GET43259.1"/>
    </source>
</evidence>
<organism evidence="2 3">
    <name type="scientific">Microseira wollei NIES-4236</name>
    <dbReference type="NCBI Taxonomy" id="2530354"/>
    <lineage>
        <taxon>Bacteria</taxon>
        <taxon>Bacillati</taxon>
        <taxon>Cyanobacteriota</taxon>
        <taxon>Cyanophyceae</taxon>
        <taxon>Oscillatoriophycideae</taxon>
        <taxon>Aerosakkonematales</taxon>
        <taxon>Aerosakkonemataceae</taxon>
        <taxon>Microseira</taxon>
    </lineage>
</organism>
<keyword evidence="3" id="KW-1185">Reference proteome</keyword>
<dbReference type="EMBL" id="BLAY01000209">
    <property type="protein sequence ID" value="GET43259.1"/>
    <property type="molecule type" value="Genomic_DNA"/>
</dbReference>
<name>A0AAV3XQZ7_9CYAN</name>
<reference evidence="2" key="1">
    <citation type="submission" date="2019-10" db="EMBL/GenBank/DDBJ databases">
        <title>Draft genome sequece of Microseira wollei NIES-4236.</title>
        <authorList>
            <person name="Yamaguchi H."/>
            <person name="Suzuki S."/>
            <person name="Kawachi M."/>
        </authorList>
    </citation>
    <scope>NUCLEOTIDE SEQUENCE</scope>
    <source>
        <strain evidence="2">NIES-4236</strain>
    </source>
</reference>